<dbReference type="GO" id="GO:0071013">
    <property type="term" value="C:catalytic step 2 spliceosome"/>
    <property type="evidence" value="ECO:0007669"/>
    <property type="project" value="TreeGrafter"/>
</dbReference>
<dbReference type="AlphaFoldDB" id="V5FMZ6"/>
<comment type="similarity">
    <text evidence="2">Belongs to the SPF27 family.</text>
</comment>
<accession>V5FMZ6</accession>
<dbReference type="Pfam" id="PF05700">
    <property type="entry name" value="BCAS2"/>
    <property type="match status" value="1"/>
</dbReference>
<keyword evidence="5" id="KW-0508">mRNA splicing</keyword>
<evidence type="ECO:0000256" key="5">
    <source>
        <dbReference type="ARBA" id="ARBA00023187"/>
    </source>
</evidence>
<dbReference type="InterPro" id="IPR008409">
    <property type="entry name" value="SPF27"/>
</dbReference>
<dbReference type="HOGENOM" id="CLU_082523_4_0_1"/>
<keyword evidence="9" id="KW-1185">Reference proteome</keyword>
<evidence type="ECO:0000313" key="9">
    <source>
        <dbReference type="Proteomes" id="UP000018001"/>
    </source>
</evidence>
<keyword evidence="6" id="KW-0539">Nucleus</keyword>
<keyword evidence="4" id="KW-0747">Spliceosome</keyword>
<reference evidence="9" key="1">
    <citation type="journal article" date="2014" name="Genome Announc.">
        <title>Draft genome sequence of the formaldehyde-resistant fungus Byssochlamys spectabilis No. 5 (anamorph Paecilomyces variotii No. 5) (NBRC109023).</title>
        <authorList>
            <person name="Oka T."/>
            <person name="Ekino K."/>
            <person name="Fukuda K."/>
            <person name="Nomura Y."/>
        </authorList>
    </citation>
    <scope>NUCLEOTIDE SEQUENCE [LARGE SCALE GENOMIC DNA]</scope>
    <source>
        <strain evidence="9">No. 5 / NBRC 109023</strain>
    </source>
</reference>
<name>V5FMZ6_BYSSN</name>
<dbReference type="GO" id="GO:0000974">
    <property type="term" value="C:Prp19 complex"/>
    <property type="evidence" value="ECO:0007669"/>
    <property type="project" value="TreeGrafter"/>
</dbReference>
<organism evidence="8 9">
    <name type="scientific">Byssochlamys spectabilis (strain No. 5 / NBRC 109023)</name>
    <name type="common">Paecilomyces variotii</name>
    <dbReference type="NCBI Taxonomy" id="1356009"/>
    <lineage>
        <taxon>Eukaryota</taxon>
        <taxon>Fungi</taxon>
        <taxon>Dikarya</taxon>
        <taxon>Ascomycota</taxon>
        <taxon>Pezizomycotina</taxon>
        <taxon>Eurotiomycetes</taxon>
        <taxon>Eurotiomycetidae</taxon>
        <taxon>Eurotiales</taxon>
        <taxon>Thermoascaceae</taxon>
        <taxon>Paecilomyces</taxon>
    </lineage>
</organism>
<dbReference type="PANTHER" id="PTHR13296">
    <property type="entry name" value="BCAS2 PROTEIN"/>
    <property type="match status" value="1"/>
</dbReference>
<feature type="coiled-coil region" evidence="7">
    <location>
        <begin position="138"/>
        <end position="165"/>
    </location>
</feature>
<comment type="caution">
    <text evidence="8">The sequence shown here is derived from an EMBL/GenBank/DDBJ whole genome shotgun (WGS) entry which is preliminary data.</text>
</comment>
<evidence type="ECO:0000256" key="6">
    <source>
        <dbReference type="ARBA" id="ARBA00023242"/>
    </source>
</evidence>
<gene>
    <name evidence="8" type="ORF">PVAR5_1906</name>
</gene>
<dbReference type="OrthoDB" id="205794at2759"/>
<comment type="subcellular location">
    <subcellularLocation>
        <location evidence="1">Nucleus</location>
    </subcellularLocation>
</comment>
<evidence type="ECO:0000313" key="8">
    <source>
        <dbReference type="EMBL" id="GAD93298.1"/>
    </source>
</evidence>
<evidence type="ECO:0000256" key="4">
    <source>
        <dbReference type="ARBA" id="ARBA00022728"/>
    </source>
</evidence>
<sequence length="218" mass="24027">MSLINESHDSLPYIDSEPNAGARAAAEKLISAELSSDYQSSLHPSIPALVEPHFSPLVQQELARKEAGLPMTGGIDLSRYEAPETPSGTASGKNASEALNEWRETLQRAYTSSSHLSMRHENLTLLEEHGKNAWLIGNAQLEEVLRGLEKELADTRAAVESVHKERKMAQEASKGELVGLQETWRRGVGAVLDVELAAESLRLQILDQRRQLSQQQAR</sequence>
<evidence type="ECO:0000256" key="1">
    <source>
        <dbReference type="ARBA" id="ARBA00004123"/>
    </source>
</evidence>
<proteinExistence type="inferred from homology"/>
<keyword evidence="7" id="KW-0175">Coiled coil</keyword>
<dbReference type="GO" id="GO:0006397">
    <property type="term" value="P:mRNA processing"/>
    <property type="evidence" value="ECO:0007669"/>
    <property type="project" value="UniProtKB-KW"/>
</dbReference>
<protein>
    <submittedName>
        <fullName evidence="8">BCAS2 family protein</fullName>
    </submittedName>
</protein>
<dbReference type="GO" id="GO:0071011">
    <property type="term" value="C:precatalytic spliceosome"/>
    <property type="evidence" value="ECO:0007669"/>
    <property type="project" value="TreeGrafter"/>
</dbReference>
<evidence type="ECO:0000256" key="7">
    <source>
        <dbReference type="SAM" id="Coils"/>
    </source>
</evidence>
<dbReference type="EMBL" id="BAUL01000053">
    <property type="protein sequence ID" value="GAD93298.1"/>
    <property type="molecule type" value="Genomic_DNA"/>
</dbReference>
<evidence type="ECO:0000256" key="2">
    <source>
        <dbReference type="ARBA" id="ARBA00010788"/>
    </source>
</evidence>
<dbReference type="eggNOG" id="KOG3096">
    <property type="taxonomic scope" value="Eukaryota"/>
</dbReference>
<evidence type="ECO:0000256" key="3">
    <source>
        <dbReference type="ARBA" id="ARBA00022664"/>
    </source>
</evidence>
<dbReference type="GO" id="GO:0008380">
    <property type="term" value="P:RNA splicing"/>
    <property type="evidence" value="ECO:0007669"/>
    <property type="project" value="UniProtKB-KW"/>
</dbReference>
<dbReference type="PANTHER" id="PTHR13296:SF0">
    <property type="entry name" value="PRE-MRNA-SPLICING FACTOR SPF27"/>
    <property type="match status" value="1"/>
</dbReference>
<keyword evidence="3" id="KW-0507">mRNA processing</keyword>
<dbReference type="InParanoid" id="V5FMZ6"/>
<dbReference type="Proteomes" id="UP000018001">
    <property type="component" value="Unassembled WGS sequence"/>
</dbReference>